<dbReference type="Gene3D" id="1.10.10.2360">
    <property type="match status" value="1"/>
</dbReference>
<keyword evidence="10" id="KW-1185">Reference proteome</keyword>
<dbReference type="PANTHER" id="PTHR23198:SF6">
    <property type="entry name" value="NUCLEAR PORE COMPLEX PROTEIN NUP98-NUP96"/>
    <property type="match status" value="1"/>
</dbReference>
<dbReference type="GO" id="GO:0006606">
    <property type="term" value="P:protein import into nucleus"/>
    <property type="evidence" value="ECO:0007669"/>
    <property type="project" value="TreeGrafter"/>
</dbReference>
<comment type="similarity">
    <text evidence="2">Belongs to the nucleoporin GLFG family.</text>
</comment>
<dbReference type="GO" id="GO:0008139">
    <property type="term" value="F:nuclear localization sequence binding"/>
    <property type="evidence" value="ECO:0007669"/>
    <property type="project" value="TreeGrafter"/>
</dbReference>
<dbReference type="GO" id="GO:0017056">
    <property type="term" value="F:structural constituent of nuclear pore"/>
    <property type="evidence" value="ECO:0007669"/>
    <property type="project" value="TreeGrafter"/>
</dbReference>
<dbReference type="GO" id="GO:0034398">
    <property type="term" value="P:telomere tethering at nuclear periphery"/>
    <property type="evidence" value="ECO:0007669"/>
    <property type="project" value="TreeGrafter"/>
</dbReference>
<evidence type="ECO:0000256" key="5">
    <source>
        <dbReference type="ARBA" id="ARBA00022927"/>
    </source>
</evidence>
<dbReference type="InterPro" id="IPR037665">
    <property type="entry name" value="Nucleoporin_S59-like"/>
</dbReference>
<evidence type="ECO:0000256" key="3">
    <source>
        <dbReference type="ARBA" id="ARBA00022448"/>
    </source>
</evidence>
<keyword evidence="8" id="KW-0539">Nucleus</keyword>
<evidence type="ECO:0000256" key="2">
    <source>
        <dbReference type="ARBA" id="ARBA00008926"/>
    </source>
</evidence>
<evidence type="ECO:0000256" key="6">
    <source>
        <dbReference type="ARBA" id="ARBA00023010"/>
    </source>
</evidence>
<dbReference type="PANTHER" id="PTHR23198">
    <property type="entry name" value="NUCLEOPORIN"/>
    <property type="match status" value="1"/>
</dbReference>
<evidence type="ECO:0000313" key="10">
    <source>
        <dbReference type="Proteomes" id="UP000289340"/>
    </source>
</evidence>
<dbReference type="GO" id="GO:0000973">
    <property type="term" value="P:post-transcriptional tethering of RNA polymerase II gene DNA at nuclear periphery"/>
    <property type="evidence" value="ECO:0007669"/>
    <property type="project" value="TreeGrafter"/>
</dbReference>
<evidence type="ECO:0000256" key="1">
    <source>
        <dbReference type="ARBA" id="ARBA00004567"/>
    </source>
</evidence>
<comment type="subcellular location">
    <subcellularLocation>
        <location evidence="1">Nucleus</location>
        <location evidence="1">Nuclear pore complex</location>
    </subcellularLocation>
</comment>
<dbReference type="Proteomes" id="UP000289340">
    <property type="component" value="Chromosome 20"/>
</dbReference>
<keyword evidence="7" id="KW-0906">Nuclear pore complex</keyword>
<evidence type="ECO:0000256" key="7">
    <source>
        <dbReference type="ARBA" id="ARBA00023132"/>
    </source>
</evidence>
<dbReference type="FunFam" id="1.10.10.2360:FF:000001">
    <property type="entry name" value="Nuclear pore complex protein Nup98-Nup96"/>
    <property type="match status" value="1"/>
</dbReference>
<dbReference type="GO" id="GO:0051028">
    <property type="term" value="P:mRNA transport"/>
    <property type="evidence" value="ECO:0007669"/>
    <property type="project" value="UniProtKB-KW"/>
</dbReference>
<sequence length="206" mass="21456">MATTEADSCTSGSKLESISAMPIYKDKSHEQLRWEDYQLGDKGGHLSIQSTGLTGFSLYQSAANPFSTTTPNSNLFVPKSSPLSSGFGTSAAPAFSLPAFGSSTSAAEPSIFGSTPCPFGANSSSTPSFGQSLSLFNTAPAQATSSPFGRNIFGNTQSSPLFSSAAPTRLQPHRLVLLLDSLPALLGRLHLLLVNQACSIHLPGLL</sequence>
<keyword evidence="4" id="KW-0509">mRNA transport</keyword>
<evidence type="ECO:0000256" key="4">
    <source>
        <dbReference type="ARBA" id="ARBA00022816"/>
    </source>
</evidence>
<organism evidence="9 10">
    <name type="scientific">Glycine soja</name>
    <name type="common">Wild soybean</name>
    <dbReference type="NCBI Taxonomy" id="3848"/>
    <lineage>
        <taxon>Eukaryota</taxon>
        <taxon>Viridiplantae</taxon>
        <taxon>Streptophyta</taxon>
        <taxon>Embryophyta</taxon>
        <taxon>Tracheophyta</taxon>
        <taxon>Spermatophyta</taxon>
        <taxon>Magnoliopsida</taxon>
        <taxon>eudicotyledons</taxon>
        <taxon>Gunneridae</taxon>
        <taxon>Pentapetalae</taxon>
        <taxon>rosids</taxon>
        <taxon>fabids</taxon>
        <taxon>Fabales</taxon>
        <taxon>Fabaceae</taxon>
        <taxon>Papilionoideae</taxon>
        <taxon>50 kb inversion clade</taxon>
        <taxon>NPAAA clade</taxon>
        <taxon>indigoferoid/millettioid clade</taxon>
        <taxon>Phaseoleae</taxon>
        <taxon>Glycine</taxon>
        <taxon>Glycine subgen. Soja</taxon>
    </lineage>
</organism>
<dbReference type="GO" id="GO:0003723">
    <property type="term" value="F:RNA binding"/>
    <property type="evidence" value="ECO:0007669"/>
    <property type="project" value="TreeGrafter"/>
</dbReference>
<dbReference type="AlphaFoldDB" id="A0A445F8K2"/>
<dbReference type="EMBL" id="QZWG01000020">
    <property type="protein sequence ID" value="RZB45158.1"/>
    <property type="molecule type" value="Genomic_DNA"/>
</dbReference>
<proteinExistence type="inferred from homology"/>
<evidence type="ECO:0000256" key="8">
    <source>
        <dbReference type="ARBA" id="ARBA00023242"/>
    </source>
</evidence>
<reference evidence="9 10" key="1">
    <citation type="submission" date="2018-09" db="EMBL/GenBank/DDBJ databases">
        <title>A high-quality reference genome of wild soybean provides a powerful tool to mine soybean genomes.</title>
        <authorList>
            <person name="Xie M."/>
            <person name="Chung C.Y.L."/>
            <person name="Li M.-W."/>
            <person name="Wong F.-L."/>
            <person name="Chan T.-F."/>
            <person name="Lam H.-M."/>
        </authorList>
    </citation>
    <scope>NUCLEOTIDE SEQUENCE [LARGE SCALE GENOMIC DNA]</scope>
    <source>
        <strain evidence="10">cv. W05</strain>
        <tissue evidence="9">Hypocotyl of etiolated seedlings</tissue>
    </source>
</reference>
<gene>
    <name evidence="9" type="ORF">D0Y65_054826</name>
</gene>
<keyword evidence="3" id="KW-0813">Transport</keyword>
<protein>
    <submittedName>
        <fullName evidence="9">Nuclear pore complex protein NUP98A</fullName>
    </submittedName>
</protein>
<dbReference type="GO" id="GO:0044614">
    <property type="term" value="C:nuclear pore cytoplasmic filaments"/>
    <property type="evidence" value="ECO:0007669"/>
    <property type="project" value="TreeGrafter"/>
</dbReference>
<accession>A0A445F8K2</accession>
<keyword evidence="5" id="KW-0653">Protein transport</keyword>
<keyword evidence="6" id="KW-0811">Translocation</keyword>
<comment type="caution">
    <text evidence="9">The sequence shown here is derived from an EMBL/GenBank/DDBJ whole genome shotgun (WGS) entry which is preliminary data.</text>
</comment>
<name>A0A445F8K2_GLYSO</name>
<dbReference type="GO" id="GO:0006405">
    <property type="term" value="P:RNA export from nucleus"/>
    <property type="evidence" value="ECO:0007669"/>
    <property type="project" value="TreeGrafter"/>
</dbReference>
<evidence type="ECO:0000313" key="9">
    <source>
        <dbReference type="EMBL" id="RZB45158.1"/>
    </source>
</evidence>